<dbReference type="NCBIfam" id="NF006617">
    <property type="entry name" value="PRK09184.1"/>
    <property type="match status" value="1"/>
</dbReference>
<dbReference type="InterPro" id="IPR009081">
    <property type="entry name" value="PP-bd_ACP"/>
</dbReference>
<accession>G0JT16</accession>
<organism evidence="2 3">
    <name type="scientific">Acidithiobacillus ferrivorans SS3</name>
    <dbReference type="NCBI Taxonomy" id="743299"/>
    <lineage>
        <taxon>Bacteria</taxon>
        <taxon>Pseudomonadati</taxon>
        <taxon>Pseudomonadota</taxon>
        <taxon>Acidithiobacillia</taxon>
        <taxon>Acidithiobacillales</taxon>
        <taxon>Acidithiobacillaceae</taxon>
        <taxon>Acidithiobacillus</taxon>
    </lineage>
</organism>
<dbReference type="eggNOG" id="COG0236">
    <property type="taxonomic scope" value="Bacteria"/>
</dbReference>
<protein>
    <submittedName>
        <fullName evidence="2">Acyl carrier protein, putative</fullName>
    </submittedName>
</protein>
<evidence type="ECO:0000313" key="2">
    <source>
        <dbReference type="EMBL" id="AEM48922.1"/>
    </source>
</evidence>
<dbReference type="Proteomes" id="UP000009220">
    <property type="component" value="Chromosome"/>
</dbReference>
<dbReference type="STRING" id="743299.Acife_2847"/>
<gene>
    <name evidence="2" type="ORF">Acife_2847</name>
</gene>
<proteinExistence type="predicted"/>
<dbReference type="KEGG" id="afi:Acife_2847"/>
<sequence length="87" mass="9547">MPLTPEEVDLSRLIIKSLNLPMDPLQVDPEAPLYGGPLGLDSIDLLELSMVITKKYGVMLSSEGANKTEIFSCLRTLCNYVQNHQAG</sequence>
<dbReference type="RefSeq" id="WP_014030165.1">
    <property type="nucleotide sequence ID" value="NC_015942.1"/>
</dbReference>
<dbReference type="HOGENOM" id="CLU_108696_14_2_6"/>
<dbReference type="Pfam" id="PF00550">
    <property type="entry name" value="PP-binding"/>
    <property type="match status" value="1"/>
</dbReference>
<dbReference type="AlphaFoldDB" id="G0JT16"/>
<dbReference type="Gene3D" id="1.10.1200.10">
    <property type="entry name" value="ACP-like"/>
    <property type="match status" value="1"/>
</dbReference>
<evidence type="ECO:0000313" key="3">
    <source>
        <dbReference type="Proteomes" id="UP000009220"/>
    </source>
</evidence>
<dbReference type="InterPro" id="IPR036736">
    <property type="entry name" value="ACP-like_sf"/>
</dbReference>
<dbReference type="PROSITE" id="PS50075">
    <property type="entry name" value="CARRIER"/>
    <property type="match status" value="1"/>
</dbReference>
<evidence type="ECO:0000259" key="1">
    <source>
        <dbReference type="PROSITE" id="PS50075"/>
    </source>
</evidence>
<reference evidence="2 3" key="1">
    <citation type="journal article" date="2011" name="J. Bacteriol.">
        <title>Draft genome of the psychrotolerant acidophile Acidithiobacillus ferrivorans SS3.</title>
        <authorList>
            <person name="Liljeqvist M."/>
            <person name="Valdes J."/>
            <person name="Holmes D.S."/>
            <person name="Dopson M."/>
        </authorList>
    </citation>
    <scope>NUCLEOTIDE SEQUENCE [LARGE SCALE GENOMIC DNA]</scope>
    <source>
        <strain evidence="2 3">SS3</strain>
    </source>
</reference>
<feature type="domain" description="Carrier" evidence="1">
    <location>
        <begin position="4"/>
        <end position="85"/>
    </location>
</feature>
<dbReference type="SUPFAM" id="SSF47336">
    <property type="entry name" value="ACP-like"/>
    <property type="match status" value="1"/>
</dbReference>
<dbReference type="EMBL" id="CP002985">
    <property type="protein sequence ID" value="AEM48922.1"/>
    <property type="molecule type" value="Genomic_DNA"/>
</dbReference>
<name>G0JT16_9PROT</name>